<protein>
    <submittedName>
        <fullName evidence="1">Uncharacterized protein</fullName>
    </submittedName>
</protein>
<dbReference type="AlphaFoldDB" id="A0A6C0IKP6"/>
<evidence type="ECO:0000313" key="1">
    <source>
        <dbReference type="EMBL" id="QHT93811.1"/>
    </source>
</evidence>
<sequence length="105" mass="12436">MKSSQYIKVFIENADNLKKTNENILFVIKESIYPGLLYRIRGLVLLCTGYEVNEQYEPVMYFFMLLKGNIKNVIQSKNITQTNLVLINNNENENNYKQLFRIYNT</sequence>
<accession>A0A6C0IKP6</accession>
<organism evidence="1">
    <name type="scientific">viral metagenome</name>
    <dbReference type="NCBI Taxonomy" id="1070528"/>
    <lineage>
        <taxon>unclassified sequences</taxon>
        <taxon>metagenomes</taxon>
        <taxon>organismal metagenomes</taxon>
    </lineage>
</organism>
<name>A0A6C0IKP6_9ZZZZ</name>
<reference evidence="1" key="1">
    <citation type="journal article" date="2020" name="Nature">
        <title>Giant virus diversity and host interactions through global metagenomics.</title>
        <authorList>
            <person name="Schulz F."/>
            <person name="Roux S."/>
            <person name="Paez-Espino D."/>
            <person name="Jungbluth S."/>
            <person name="Walsh D.A."/>
            <person name="Denef V.J."/>
            <person name="McMahon K.D."/>
            <person name="Konstantinidis K.T."/>
            <person name="Eloe-Fadrosh E.A."/>
            <person name="Kyrpides N.C."/>
            <person name="Woyke T."/>
        </authorList>
    </citation>
    <scope>NUCLEOTIDE SEQUENCE</scope>
    <source>
        <strain evidence="1">GVMAG-M-3300024258-14</strain>
    </source>
</reference>
<dbReference type="EMBL" id="MN740210">
    <property type="protein sequence ID" value="QHT93811.1"/>
    <property type="molecule type" value="Genomic_DNA"/>
</dbReference>
<proteinExistence type="predicted"/>